<evidence type="ECO:0000256" key="1">
    <source>
        <dbReference type="SAM" id="MobiDB-lite"/>
    </source>
</evidence>
<comment type="caution">
    <text evidence="2">The sequence shown here is derived from an EMBL/GenBank/DDBJ whole genome shotgun (WGS) entry which is preliminary data.</text>
</comment>
<evidence type="ECO:0000313" key="3">
    <source>
        <dbReference type="Proteomes" id="UP001266305"/>
    </source>
</evidence>
<reference evidence="2 3" key="1">
    <citation type="submission" date="2023-05" db="EMBL/GenBank/DDBJ databases">
        <title>B98-5 Cell Line De Novo Hybrid Assembly: An Optical Mapping Approach.</title>
        <authorList>
            <person name="Kananen K."/>
            <person name="Auerbach J.A."/>
            <person name="Kautto E."/>
            <person name="Blachly J.S."/>
        </authorList>
    </citation>
    <scope>NUCLEOTIDE SEQUENCE [LARGE SCALE GENOMIC DNA]</scope>
    <source>
        <strain evidence="2">B95-8</strain>
        <tissue evidence="2">Cell line</tissue>
    </source>
</reference>
<name>A0ABQ9TIP8_SAGOE</name>
<proteinExistence type="predicted"/>
<accession>A0ABQ9TIP8</accession>
<gene>
    <name evidence="2" type="ORF">P7K49_037667</name>
</gene>
<keyword evidence="3" id="KW-1185">Reference proteome</keyword>
<dbReference type="Proteomes" id="UP001266305">
    <property type="component" value="Unassembled WGS sequence"/>
</dbReference>
<dbReference type="EMBL" id="JASSZA010000022">
    <property type="protein sequence ID" value="KAK2084634.1"/>
    <property type="molecule type" value="Genomic_DNA"/>
</dbReference>
<organism evidence="2 3">
    <name type="scientific">Saguinus oedipus</name>
    <name type="common">Cotton-top tamarin</name>
    <name type="synonym">Oedipomidas oedipus</name>
    <dbReference type="NCBI Taxonomy" id="9490"/>
    <lineage>
        <taxon>Eukaryota</taxon>
        <taxon>Metazoa</taxon>
        <taxon>Chordata</taxon>
        <taxon>Craniata</taxon>
        <taxon>Vertebrata</taxon>
        <taxon>Euteleostomi</taxon>
        <taxon>Mammalia</taxon>
        <taxon>Eutheria</taxon>
        <taxon>Euarchontoglires</taxon>
        <taxon>Primates</taxon>
        <taxon>Haplorrhini</taxon>
        <taxon>Platyrrhini</taxon>
        <taxon>Cebidae</taxon>
        <taxon>Callitrichinae</taxon>
        <taxon>Saguinus</taxon>
    </lineage>
</organism>
<protein>
    <submittedName>
        <fullName evidence="2">Uncharacterized protein</fullName>
    </submittedName>
</protein>
<evidence type="ECO:0000313" key="2">
    <source>
        <dbReference type="EMBL" id="KAK2084634.1"/>
    </source>
</evidence>
<feature type="region of interest" description="Disordered" evidence="1">
    <location>
        <begin position="166"/>
        <end position="186"/>
    </location>
</feature>
<sequence>MKNDDTPSKLAALPVLHPAQHSLLEYTLLGLKSLVVLLSPAQQIERNLNFSQVTEVAEWICKERGARTRRCLSSEIFILTRCTRLPSTHGFAEASWASGEASTLSCPEGVPLGRREVCLTPAVSTAPCGPEGIQAQGLVLPHPLLCAARVESHLECGGRIHCSKRTARPPPSLRGLPRQLRAQFQP</sequence>